<dbReference type="Proteomes" id="UP001279734">
    <property type="component" value="Unassembled WGS sequence"/>
</dbReference>
<dbReference type="EMBL" id="BSYO01000031">
    <property type="protein sequence ID" value="GMH26430.1"/>
    <property type="molecule type" value="Genomic_DNA"/>
</dbReference>
<keyword evidence="2" id="KW-1185">Reference proteome</keyword>
<sequence length="110" mass="11601">MEVPIWNGIVRFADMVNAAGLACCAFPLCRYVDDFVTTSWVGVELLESALARALGCKSSTPVLVLVLAKVLERLAGMLNAASSASGTCRALSKRPMATHRVITIGGDVFG</sequence>
<proteinExistence type="predicted"/>
<gene>
    <name evidence="1" type="ORF">Nepgr_028273</name>
</gene>
<protein>
    <submittedName>
        <fullName evidence="1">Uncharacterized protein</fullName>
    </submittedName>
</protein>
<evidence type="ECO:0000313" key="2">
    <source>
        <dbReference type="Proteomes" id="UP001279734"/>
    </source>
</evidence>
<organism evidence="1 2">
    <name type="scientific">Nepenthes gracilis</name>
    <name type="common">Slender pitcher plant</name>
    <dbReference type="NCBI Taxonomy" id="150966"/>
    <lineage>
        <taxon>Eukaryota</taxon>
        <taxon>Viridiplantae</taxon>
        <taxon>Streptophyta</taxon>
        <taxon>Embryophyta</taxon>
        <taxon>Tracheophyta</taxon>
        <taxon>Spermatophyta</taxon>
        <taxon>Magnoliopsida</taxon>
        <taxon>eudicotyledons</taxon>
        <taxon>Gunneridae</taxon>
        <taxon>Pentapetalae</taxon>
        <taxon>Caryophyllales</taxon>
        <taxon>Nepenthaceae</taxon>
        <taxon>Nepenthes</taxon>
    </lineage>
</organism>
<accession>A0AAD3Y3S8</accession>
<comment type="caution">
    <text evidence="1">The sequence shown here is derived from an EMBL/GenBank/DDBJ whole genome shotgun (WGS) entry which is preliminary data.</text>
</comment>
<dbReference type="AlphaFoldDB" id="A0AAD3Y3S8"/>
<evidence type="ECO:0000313" key="1">
    <source>
        <dbReference type="EMBL" id="GMH26430.1"/>
    </source>
</evidence>
<name>A0AAD3Y3S8_NEPGR</name>
<reference evidence="1" key="1">
    <citation type="submission" date="2023-05" db="EMBL/GenBank/DDBJ databases">
        <title>Nepenthes gracilis genome sequencing.</title>
        <authorList>
            <person name="Fukushima K."/>
        </authorList>
    </citation>
    <scope>NUCLEOTIDE SEQUENCE</scope>
    <source>
        <strain evidence="1">SING2019-196</strain>
    </source>
</reference>